<evidence type="ECO:0000313" key="2">
    <source>
        <dbReference type="Proteomes" id="UP001597118"/>
    </source>
</evidence>
<dbReference type="NCBIfam" id="TIGR01643">
    <property type="entry name" value="YD_repeat_2x"/>
    <property type="match status" value="1"/>
</dbReference>
<dbReference type="CDD" id="cd12871">
    <property type="entry name" value="Bacuni_01323_like"/>
    <property type="match status" value="1"/>
</dbReference>
<evidence type="ECO:0008006" key="3">
    <source>
        <dbReference type="Google" id="ProtNLM"/>
    </source>
</evidence>
<dbReference type="EMBL" id="JBHUDG010000006">
    <property type="protein sequence ID" value="MFD1629684.1"/>
    <property type="molecule type" value="Genomic_DNA"/>
</dbReference>
<dbReference type="PROSITE" id="PS51257">
    <property type="entry name" value="PROKAR_LIPOPROTEIN"/>
    <property type="match status" value="1"/>
</dbReference>
<accession>A0ABW4IBI2</accession>
<gene>
    <name evidence="1" type="ORF">ACFSAH_07345</name>
</gene>
<dbReference type="InterPro" id="IPR006530">
    <property type="entry name" value="YD"/>
</dbReference>
<organism evidence="1 2">
    <name type="scientific">Pseudopedobacter beijingensis</name>
    <dbReference type="NCBI Taxonomy" id="1207056"/>
    <lineage>
        <taxon>Bacteria</taxon>
        <taxon>Pseudomonadati</taxon>
        <taxon>Bacteroidota</taxon>
        <taxon>Sphingobacteriia</taxon>
        <taxon>Sphingobacteriales</taxon>
        <taxon>Sphingobacteriaceae</taxon>
        <taxon>Pseudopedobacter</taxon>
    </lineage>
</organism>
<protein>
    <recommendedName>
        <fullName evidence="3">YD repeat-containing protein</fullName>
    </recommendedName>
</protein>
<sequence>MKKILMLAFTATMMLVACKKDKGGDEPETIPTCATVKTVERLGNSVYNNTNAIKFDSQGRIKEENDTFESFLYEYQSDKITVTYSYPGNEYLSTLTLDNKGRVTKIDNRYGTFEYEYNSDGYLIKETSTEAGSATTSFTWESGNLVKIVKTNNGTSYTTNITYSNDVITDKLIAANVYDNIYGFDTFRLYQYFGKHPKNAPILEQNNNTNSGYTANYSYTKDNNGKINAFNIESISTNNPYEWGVSVDYNCK</sequence>
<comment type="caution">
    <text evidence="1">The sequence shown here is derived from an EMBL/GenBank/DDBJ whole genome shotgun (WGS) entry which is preliminary data.</text>
</comment>
<reference evidence="2" key="1">
    <citation type="journal article" date="2019" name="Int. J. Syst. Evol. Microbiol.">
        <title>The Global Catalogue of Microorganisms (GCM) 10K type strain sequencing project: providing services to taxonomists for standard genome sequencing and annotation.</title>
        <authorList>
            <consortium name="The Broad Institute Genomics Platform"/>
            <consortium name="The Broad Institute Genome Sequencing Center for Infectious Disease"/>
            <person name="Wu L."/>
            <person name="Ma J."/>
        </authorList>
    </citation>
    <scope>NUCLEOTIDE SEQUENCE [LARGE SCALE GENOMIC DNA]</scope>
    <source>
        <strain evidence="2">CCUG 53762</strain>
    </source>
</reference>
<keyword evidence="2" id="KW-1185">Reference proteome</keyword>
<dbReference type="Proteomes" id="UP001597118">
    <property type="component" value="Unassembled WGS sequence"/>
</dbReference>
<dbReference type="RefSeq" id="WP_379662065.1">
    <property type="nucleotide sequence ID" value="NZ_JBHUDG010000006.1"/>
</dbReference>
<name>A0ABW4IBI2_9SPHI</name>
<evidence type="ECO:0000313" key="1">
    <source>
        <dbReference type="EMBL" id="MFD1629684.1"/>
    </source>
</evidence>
<proteinExistence type="predicted"/>